<dbReference type="PROSITE" id="PS51635">
    <property type="entry name" value="PNPLA"/>
    <property type="match status" value="1"/>
</dbReference>
<dbReference type="InterPro" id="IPR002641">
    <property type="entry name" value="PNPLA_dom"/>
</dbReference>
<keyword evidence="2 4" id="KW-0442">Lipid degradation</keyword>
<protein>
    <recommendedName>
        <fullName evidence="6">PNPLA domain-containing protein</fullName>
    </recommendedName>
</protein>
<sequence length="972" mass="108583">MTCQRPPLLAGWGYGYGSWGLTRTVRLLRVGHPSSKGVGLGTPRPPTPFELGSGDPTYKQARGLPRCRSLVASREGTPVQKGWGAAAPPARPVASSKTLCPPYLSLPWPLSATSARRVDEVSSQSMNVTLFKTPSSLSLSGKQNKMKIDLTSHQMEDLVKQVVHEAAETILQHLPEMQKVMDTLDIVFMPKQIASQLVIALALETSMVTVNQLWQIFRYIASSISTHSRLIRQLKDQQTTASTQDEWMDLAEQIDNIQGNDSWRTERKCPLYESDRIQARIDELVHLMRRRDIFDLMFTLRGGIGRNHFGLLHEGLFSRAMAGSKLLIETYHNVVCAALDFVCDAPVAPNDEPIPNESRLAFFNETRHSYGRTAFLCSGGAALGFYHVGVVKALMKNGLMPRVLGGSSAGSIVTGIIATRTDEECFKDFFEVEGTDALGHSGKIMTDFFRPVGYAAKMKNGEVIKKEPVLIKKEGFKRAFQLFFPLTLRQLTSRIYDTLTGFTRPKKILNHDTRHLETCLRANIGDFTFQEAFDRTGRILNITVSPQSRTDPPRLLNYLTSPHVLIWSAALASASLPGVFEPNRLMVKDADGTERYESTSGIATHFQDGSMEADLPMQQLSEMFNINHFIISQANPHAVMFGSYSLNKSVWSHPLVTFFNGVLRFLKNQLRGYLSNAFDLFGGRRIAPLWDTRRNMGTQFFTQEYEGRDTDISLIPWQNHRSLTSAMFNLIKNPTPEEFREWVEAAERETWRYIPRIKSHCAEERTLDLCVQRLRKKVMMESWEARHASSQQILQPSSGNDGHALKQGHPSFFQSPSLVCMGGLGVLDPYESLEGFDEEINDSPYPSQNEYHTSHSLQDTQMDHVDATLGWGGMGLRGNHSSSNLPRSTSGGSGIFIGDESTDGDGEEGMPKSNSGTWGSQVGVSVEDGYIKTTHMANFYYRKPRSNNDLTGEQREAVDDGRPRSENALSNA</sequence>
<dbReference type="GO" id="GO:0004806">
    <property type="term" value="F:triacylglycerol lipase activity"/>
    <property type="evidence" value="ECO:0007669"/>
    <property type="project" value="InterPro"/>
</dbReference>
<dbReference type="AlphaFoldDB" id="K0TMT0"/>
<comment type="caution">
    <text evidence="4">Lacks conserved residue(s) required for the propagation of feature annotation.</text>
</comment>
<feature type="active site" description="Proton acceptor" evidence="4">
    <location>
        <position position="608"/>
    </location>
</feature>
<dbReference type="InterPro" id="IPR016035">
    <property type="entry name" value="Acyl_Trfase/lysoPLipase"/>
</dbReference>
<dbReference type="InterPro" id="IPR021771">
    <property type="entry name" value="Triacylglycerol_lipase_N"/>
</dbReference>
<evidence type="ECO:0000256" key="1">
    <source>
        <dbReference type="ARBA" id="ARBA00022801"/>
    </source>
</evidence>
<dbReference type="eggNOG" id="KOG2214">
    <property type="taxonomic scope" value="Eukaryota"/>
</dbReference>
<dbReference type="SUPFAM" id="SSF52151">
    <property type="entry name" value="FabD/lysophospholipase-like"/>
    <property type="match status" value="1"/>
</dbReference>
<keyword evidence="3 4" id="KW-0443">Lipid metabolism</keyword>
<proteinExistence type="predicted"/>
<feature type="compositionally biased region" description="Polar residues" evidence="5">
    <location>
        <begin position="844"/>
        <end position="857"/>
    </location>
</feature>
<feature type="region of interest" description="Disordered" evidence="5">
    <location>
        <begin position="35"/>
        <end position="55"/>
    </location>
</feature>
<dbReference type="OrthoDB" id="10049244at2759"/>
<gene>
    <name evidence="7" type="ORF">THAOC_01748</name>
</gene>
<dbReference type="PANTHER" id="PTHR14226:SF10">
    <property type="entry name" value="TRIACYLGLYCEROL LIPASE 4-RELATED"/>
    <property type="match status" value="1"/>
</dbReference>
<evidence type="ECO:0000259" key="6">
    <source>
        <dbReference type="PROSITE" id="PS51635"/>
    </source>
</evidence>
<feature type="active site" description="Nucleophile" evidence="4">
    <location>
        <position position="408"/>
    </location>
</feature>
<comment type="caution">
    <text evidence="7">The sequence shown here is derived from an EMBL/GenBank/DDBJ whole genome shotgun (WGS) entry which is preliminary data.</text>
</comment>
<dbReference type="GO" id="GO:0016042">
    <property type="term" value="P:lipid catabolic process"/>
    <property type="evidence" value="ECO:0007669"/>
    <property type="project" value="UniProtKB-UniRule"/>
</dbReference>
<dbReference type="Gene3D" id="3.40.1090.10">
    <property type="entry name" value="Cytosolic phospholipase A2 catalytic domain"/>
    <property type="match status" value="1"/>
</dbReference>
<dbReference type="PANTHER" id="PTHR14226">
    <property type="entry name" value="NEUROPATHY TARGET ESTERASE/SWISS CHEESE D.MELANOGASTER"/>
    <property type="match status" value="1"/>
</dbReference>
<feature type="region of interest" description="Disordered" evidence="5">
    <location>
        <begin position="941"/>
        <end position="972"/>
    </location>
</feature>
<dbReference type="Pfam" id="PF11815">
    <property type="entry name" value="DUF3336"/>
    <property type="match status" value="1"/>
</dbReference>
<evidence type="ECO:0000256" key="2">
    <source>
        <dbReference type="ARBA" id="ARBA00022963"/>
    </source>
</evidence>
<feature type="short sequence motif" description="GXSXG" evidence="4">
    <location>
        <begin position="406"/>
        <end position="410"/>
    </location>
</feature>
<accession>K0TMT0</accession>
<dbReference type="InterPro" id="IPR050301">
    <property type="entry name" value="NTE"/>
</dbReference>
<dbReference type="OMA" id="MANFYYR"/>
<evidence type="ECO:0000256" key="5">
    <source>
        <dbReference type="SAM" id="MobiDB-lite"/>
    </source>
</evidence>
<feature type="compositionally biased region" description="Basic and acidic residues" evidence="5">
    <location>
        <begin position="952"/>
        <end position="965"/>
    </location>
</feature>
<feature type="compositionally biased region" description="Polar residues" evidence="5">
    <location>
        <begin position="879"/>
        <end position="890"/>
    </location>
</feature>
<dbReference type="EMBL" id="AGNL01002093">
    <property type="protein sequence ID" value="EJK76491.1"/>
    <property type="molecule type" value="Genomic_DNA"/>
</dbReference>
<feature type="region of interest" description="Disordered" evidence="5">
    <location>
        <begin position="879"/>
        <end position="920"/>
    </location>
</feature>
<evidence type="ECO:0000256" key="4">
    <source>
        <dbReference type="PROSITE-ProRule" id="PRU01161"/>
    </source>
</evidence>
<keyword evidence="1 4" id="KW-0378">Hydrolase</keyword>
<dbReference type="Proteomes" id="UP000266841">
    <property type="component" value="Unassembled WGS sequence"/>
</dbReference>
<keyword evidence="8" id="KW-1185">Reference proteome</keyword>
<feature type="region of interest" description="Disordered" evidence="5">
    <location>
        <begin position="837"/>
        <end position="857"/>
    </location>
</feature>
<evidence type="ECO:0000313" key="8">
    <source>
        <dbReference type="Proteomes" id="UP000266841"/>
    </source>
</evidence>
<evidence type="ECO:0000256" key="3">
    <source>
        <dbReference type="ARBA" id="ARBA00023098"/>
    </source>
</evidence>
<evidence type="ECO:0000313" key="7">
    <source>
        <dbReference type="EMBL" id="EJK76491.1"/>
    </source>
</evidence>
<dbReference type="Pfam" id="PF01734">
    <property type="entry name" value="Patatin"/>
    <property type="match status" value="1"/>
</dbReference>
<reference evidence="7 8" key="1">
    <citation type="journal article" date="2012" name="Genome Biol.">
        <title>Genome and low-iron response of an oceanic diatom adapted to chronic iron limitation.</title>
        <authorList>
            <person name="Lommer M."/>
            <person name="Specht M."/>
            <person name="Roy A.S."/>
            <person name="Kraemer L."/>
            <person name="Andreson R."/>
            <person name="Gutowska M.A."/>
            <person name="Wolf J."/>
            <person name="Bergner S.V."/>
            <person name="Schilhabel M.B."/>
            <person name="Klostermeier U.C."/>
            <person name="Beiko R.G."/>
            <person name="Rosenstiel P."/>
            <person name="Hippler M."/>
            <person name="Laroche J."/>
        </authorList>
    </citation>
    <scope>NUCLEOTIDE SEQUENCE [LARGE SCALE GENOMIC DNA]</scope>
    <source>
        <strain evidence="7 8">CCMP1005</strain>
    </source>
</reference>
<organism evidence="7 8">
    <name type="scientific">Thalassiosira oceanica</name>
    <name type="common">Marine diatom</name>
    <dbReference type="NCBI Taxonomy" id="159749"/>
    <lineage>
        <taxon>Eukaryota</taxon>
        <taxon>Sar</taxon>
        <taxon>Stramenopiles</taxon>
        <taxon>Ochrophyta</taxon>
        <taxon>Bacillariophyta</taxon>
        <taxon>Coscinodiscophyceae</taxon>
        <taxon>Thalassiosirophycidae</taxon>
        <taxon>Thalassiosirales</taxon>
        <taxon>Thalassiosiraceae</taxon>
        <taxon>Thalassiosira</taxon>
    </lineage>
</organism>
<name>K0TMT0_THAOC</name>
<feature type="domain" description="PNPLA" evidence="6">
    <location>
        <begin position="375"/>
        <end position="621"/>
    </location>
</feature>